<keyword evidence="3" id="KW-0268">Exocytosis</keyword>
<dbReference type="GO" id="GO:0000149">
    <property type="term" value="F:SNARE binding"/>
    <property type="evidence" value="ECO:0007669"/>
    <property type="project" value="TreeGrafter"/>
</dbReference>
<proteinExistence type="inferred from homology"/>
<dbReference type="PANTHER" id="PTHR21292:SF1">
    <property type="entry name" value="EXOCYST COMPLEX COMPONENT 3"/>
    <property type="match status" value="1"/>
</dbReference>
<gene>
    <name evidence="4" type="ORF">SmJEL517_g00241</name>
</gene>
<dbReference type="GO" id="GO:0000145">
    <property type="term" value="C:exocyst"/>
    <property type="evidence" value="ECO:0007669"/>
    <property type="project" value="InterPro"/>
</dbReference>
<evidence type="ECO:0000313" key="4">
    <source>
        <dbReference type="EMBL" id="TPX38178.1"/>
    </source>
</evidence>
<dbReference type="GeneID" id="42001468"/>
<evidence type="ECO:0000256" key="3">
    <source>
        <dbReference type="ARBA" id="ARBA00022483"/>
    </source>
</evidence>
<evidence type="ECO:0000313" key="5">
    <source>
        <dbReference type="Proteomes" id="UP000319731"/>
    </source>
</evidence>
<dbReference type="OrthoDB" id="190098at2759"/>
<accession>A0A507CFP3</accession>
<keyword evidence="5" id="KW-1185">Reference proteome</keyword>
<dbReference type="Pfam" id="PF06046">
    <property type="entry name" value="Sec6"/>
    <property type="match status" value="1"/>
</dbReference>
<dbReference type="PANTHER" id="PTHR21292">
    <property type="entry name" value="EXOCYST COMPLEX COMPONENT SEC6-RELATED"/>
    <property type="match status" value="1"/>
</dbReference>
<dbReference type="InterPro" id="IPR010326">
    <property type="entry name" value="EXOC3/Sec6"/>
</dbReference>
<dbReference type="STRING" id="1806994.A0A507CFP3"/>
<dbReference type="EMBL" id="QEAO01000001">
    <property type="protein sequence ID" value="TPX38178.1"/>
    <property type="molecule type" value="Genomic_DNA"/>
</dbReference>
<dbReference type="AlphaFoldDB" id="A0A507CFP3"/>
<protein>
    <submittedName>
        <fullName evidence="4">Uncharacterized protein</fullName>
    </submittedName>
</protein>
<dbReference type="InterPro" id="IPR042532">
    <property type="entry name" value="EXOC3/Sec6_C"/>
</dbReference>
<sequence length="754" mass="86626">MLVPSADAAIFSTVADATDSAVARIADLLTHPDDLANKLGVLRRRFAAEKANIDAQLKTLVEGQLDDARRGVDTLFKSQEETEVVKLNLERIDSLCADAQNTVKNYARIKKISRTHQNFVATKEIVEQFQRLNAQITRIHKLLERDSENLEGPAENLLLIHYQIFQLEQFKNSTLQRSRGGSADVVSTLQNYFRKVDQLVEEFDSYMWKLAKSVIDLTKSGRISTIVRMVKIIETEEKADEASAMQIVSSPTSAGRYDTTYQRPPKSYRIRFFDAIRDTLRRKFDSLHDQHKNEFPQLLQALNFVTDDLTIIHDDLAPRLPKKYNTFHFFVLEYHRNIYDVINKVIQGSMEAGAILQLLKWVRNYYEDMSARLGVGEELLEPRLLDGKEEQLVEEYVKLIRNKLAEWMGNLLQSETREFFQRNAYPDSDPANGNYLMNASIIMFQMVNQQVDIVAASSRGKLMYDVVCECTMALDEFHKAWLKILDSEYQKFVEKSPELAEGLPEYVMALANDAFRSREFSEAIITRIDAVVDDEYRPAVKTKLNGTLDGFMKLATRANTVLIDIVLIEVKPALSQMHTNAWYDSDPMRPIIATLEDYCNDFQSHLCEYLFTKLTADLLERFIVVHIESFRNKGAKFKFPAATERMKCNLEQGREFFLKYKTAKRVNQSFDPVEKLVAFVCSTGGLAFLDFWSLYNPYRDLPLSFVEELIVKRDDLDRVAQKELIENIKSKVAEEAAKTKHITPTVFSKITVGK</sequence>
<comment type="similarity">
    <text evidence="1">Belongs to the SEC6 family.</text>
</comment>
<dbReference type="GO" id="GO:0051601">
    <property type="term" value="P:exocyst localization"/>
    <property type="evidence" value="ECO:0007669"/>
    <property type="project" value="TreeGrafter"/>
</dbReference>
<evidence type="ECO:0000256" key="1">
    <source>
        <dbReference type="ARBA" id="ARBA00009447"/>
    </source>
</evidence>
<comment type="caution">
    <text evidence="4">The sequence shown here is derived from an EMBL/GenBank/DDBJ whole genome shotgun (WGS) entry which is preliminary data.</text>
</comment>
<dbReference type="GO" id="GO:0006887">
    <property type="term" value="P:exocytosis"/>
    <property type="evidence" value="ECO:0007669"/>
    <property type="project" value="UniProtKB-KW"/>
</dbReference>
<reference evidence="4 5" key="1">
    <citation type="journal article" date="2019" name="Sci. Rep.">
        <title>Comparative genomics of chytrid fungi reveal insights into the obligate biotrophic and pathogenic lifestyle of Synchytrium endobioticum.</title>
        <authorList>
            <person name="van de Vossenberg B.T.L.H."/>
            <person name="Warris S."/>
            <person name="Nguyen H.D.T."/>
            <person name="van Gent-Pelzer M.P.E."/>
            <person name="Joly D.L."/>
            <person name="van de Geest H.C."/>
            <person name="Bonants P.J.M."/>
            <person name="Smith D.S."/>
            <person name="Levesque C.A."/>
            <person name="van der Lee T.A.J."/>
        </authorList>
    </citation>
    <scope>NUCLEOTIDE SEQUENCE [LARGE SCALE GENOMIC DNA]</scope>
    <source>
        <strain evidence="4 5">JEL517</strain>
    </source>
</reference>
<name>A0A507CFP3_9FUNG</name>
<dbReference type="Gene3D" id="1.10.357.50">
    <property type="match status" value="1"/>
</dbReference>
<evidence type="ECO:0000256" key="2">
    <source>
        <dbReference type="ARBA" id="ARBA00022448"/>
    </source>
</evidence>
<dbReference type="Gene3D" id="1.10.357.70">
    <property type="entry name" value="Exocyst complex component Sec6, C-terminal domain"/>
    <property type="match status" value="1"/>
</dbReference>
<dbReference type="Proteomes" id="UP000319731">
    <property type="component" value="Unassembled WGS sequence"/>
</dbReference>
<dbReference type="RefSeq" id="XP_031027893.1">
    <property type="nucleotide sequence ID" value="XM_031166171.1"/>
</dbReference>
<organism evidence="4 5">
    <name type="scientific">Synchytrium microbalum</name>
    <dbReference type="NCBI Taxonomy" id="1806994"/>
    <lineage>
        <taxon>Eukaryota</taxon>
        <taxon>Fungi</taxon>
        <taxon>Fungi incertae sedis</taxon>
        <taxon>Chytridiomycota</taxon>
        <taxon>Chytridiomycota incertae sedis</taxon>
        <taxon>Chytridiomycetes</taxon>
        <taxon>Synchytriales</taxon>
        <taxon>Synchytriaceae</taxon>
        <taxon>Synchytrium</taxon>
    </lineage>
</organism>
<keyword evidence="2" id="KW-0813">Transport</keyword>